<name>A0ABR3ZBC4_9PEZI</name>
<feature type="compositionally biased region" description="Low complexity" evidence="1">
    <location>
        <begin position="1"/>
        <end position="13"/>
    </location>
</feature>
<dbReference type="PANTHER" id="PTHR15032">
    <property type="entry name" value="N-ACYL-PHOSPHATIDYLETHANOLAMINE-HYDROLYZING PHOSPHOLIPASE D"/>
    <property type="match status" value="1"/>
</dbReference>
<dbReference type="InterPro" id="IPR036866">
    <property type="entry name" value="RibonucZ/Hydroxyglut_hydro"/>
</dbReference>
<feature type="domain" description="Metallo-beta-lactamase" evidence="2">
    <location>
        <begin position="363"/>
        <end position="415"/>
    </location>
</feature>
<feature type="region of interest" description="Disordered" evidence="1">
    <location>
        <begin position="245"/>
        <end position="267"/>
    </location>
</feature>
<feature type="domain" description="Metallo-beta-lactamase" evidence="2">
    <location>
        <begin position="145"/>
        <end position="345"/>
    </location>
</feature>
<gene>
    <name evidence="3" type="ORF">Sste5346_003819</name>
</gene>
<dbReference type="Proteomes" id="UP001583186">
    <property type="component" value="Unassembled WGS sequence"/>
</dbReference>
<evidence type="ECO:0000256" key="1">
    <source>
        <dbReference type="SAM" id="MobiDB-lite"/>
    </source>
</evidence>
<dbReference type="EMBL" id="JAWCUI010000017">
    <property type="protein sequence ID" value="KAL1897966.1"/>
    <property type="molecule type" value="Genomic_DNA"/>
</dbReference>
<evidence type="ECO:0000313" key="4">
    <source>
        <dbReference type="Proteomes" id="UP001583186"/>
    </source>
</evidence>
<protein>
    <recommendedName>
        <fullName evidence="2">Metallo-beta-lactamase domain-containing protein</fullName>
    </recommendedName>
</protein>
<dbReference type="Gene3D" id="3.60.15.10">
    <property type="entry name" value="Ribonuclease Z/Hydroxyacylglutathione hydrolase-like"/>
    <property type="match status" value="1"/>
</dbReference>
<dbReference type="SUPFAM" id="SSF56281">
    <property type="entry name" value="Metallo-hydrolase/oxidoreductase"/>
    <property type="match status" value="1"/>
</dbReference>
<keyword evidence="4" id="KW-1185">Reference proteome</keyword>
<feature type="region of interest" description="Disordered" evidence="1">
    <location>
        <begin position="98"/>
        <end position="119"/>
    </location>
</feature>
<dbReference type="Pfam" id="PF12706">
    <property type="entry name" value="Lactamase_B_2"/>
    <property type="match status" value="2"/>
</dbReference>
<feature type="region of interest" description="Disordered" evidence="1">
    <location>
        <begin position="1"/>
        <end position="21"/>
    </location>
</feature>
<feature type="compositionally biased region" description="Low complexity" evidence="1">
    <location>
        <begin position="98"/>
        <end position="114"/>
    </location>
</feature>
<dbReference type="InterPro" id="IPR001279">
    <property type="entry name" value="Metallo-B-lactamas"/>
</dbReference>
<accession>A0ABR3ZBC4</accession>
<reference evidence="3 4" key="1">
    <citation type="journal article" date="2024" name="IMA Fungus">
        <title>IMA Genome - F19 : A genome assembly and annotation guide to empower mycologists, including annotated draft genome sequences of Ceratocystis pirilliformis, Diaporthe australafricana, Fusarium ophioides, Paecilomyces lecythidis, and Sporothrix stenoceras.</title>
        <authorList>
            <person name="Aylward J."/>
            <person name="Wilson A.M."/>
            <person name="Visagie C.M."/>
            <person name="Spraker J."/>
            <person name="Barnes I."/>
            <person name="Buitendag C."/>
            <person name="Ceriani C."/>
            <person name="Del Mar Angel L."/>
            <person name="du Plessis D."/>
            <person name="Fuchs T."/>
            <person name="Gasser K."/>
            <person name="Kramer D."/>
            <person name="Li W."/>
            <person name="Munsamy K."/>
            <person name="Piso A."/>
            <person name="Price J.L."/>
            <person name="Sonnekus B."/>
            <person name="Thomas C."/>
            <person name="van der Nest A."/>
            <person name="van Dijk A."/>
            <person name="van Heerden A."/>
            <person name="van Vuuren N."/>
            <person name="Yilmaz N."/>
            <person name="Duong T.A."/>
            <person name="van der Merwe N.A."/>
            <person name="Wingfield M.J."/>
            <person name="Wingfield B.D."/>
        </authorList>
    </citation>
    <scope>NUCLEOTIDE SEQUENCE [LARGE SCALE GENOMIC DNA]</scope>
    <source>
        <strain evidence="3 4">CMW 5346</strain>
    </source>
</reference>
<comment type="caution">
    <text evidence="3">The sequence shown here is derived from an EMBL/GenBank/DDBJ whole genome shotgun (WGS) entry which is preliminary data.</text>
</comment>
<organism evidence="3 4">
    <name type="scientific">Sporothrix stenoceras</name>
    <dbReference type="NCBI Taxonomy" id="5173"/>
    <lineage>
        <taxon>Eukaryota</taxon>
        <taxon>Fungi</taxon>
        <taxon>Dikarya</taxon>
        <taxon>Ascomycota</taxon>
        <taxon>Pezizomycotina</taxon>
        <taxon>Sordariomycetes</taxon>
        <taxon>Sordariomycetidae</taxon>
        <taxon>Ophiostomatales</taxon>
        <taxon>Ophiostomataceae</taxon>
        <taxon>Sporothrix</taxon>
    </lineage>
</organism>
<feature type="compositionally biased region" description="Low complexity" evidence="1">
    <location>
        <begin position="251"/>
        <end position="267"/>
    </location>
</feature>
<sequence>MSTTSTATATAAAQHTMEQPTSVTVVAHEGLGPAPETAQTKPHHVLNADGSVQKFRNPHSSFVDGLGPAGSLGPLGFFKVMGTFIRYRFQGKLDTPDTTPPTVTVRTPTFLPTRYPDNDPTKNHPLRATWLGHACYYIEFPTGLRVLFDPVFEDRCSPMSFLGPKRFTPAPCVLADLPAVDAVVISHSHYDHLSGPSVQTIRQHHPRAHFFVGLGLADWFKNAGIKEVTELDWWQDAEATVTLGPVGGGSAAKTSTSSSARPSSVASAAPANVPAPLKALISCLPSQHTSARSPFDRDHTLWCSWAVSSGGRSVYFGGDTGYRAVDQDQEEIEASVKDASDLAAVHAADDAVRAQRPGCPDFAHIGALRGPFDVGLLPIGAYKPRTLFSGMHADPVDAVDIFKDTKCRRAMGIHWGTWALTTEPVMEPPQKLKEALRRRGLPETGVFDVCEIGESREFGE</sequence>
<evidence type="ECO:0000259" key="2">
    <source>
        <dbReference type="Pfam" id="PF12706"/>
    </source>
</evidence>
<evidence type="ECO:0000313" key="3">
    <source>
        <dbReference type="EMBL" id="KAL1897966.1"/>
    </source>
</evidence>
<dbReference type="PANTHER" id="PTHR15032:SF4">
    <property type="entry name" value="N-ACYL-PHOSPHATIDYLETHANOLAMINE-HYDROLYZING PHOSPHOLIPASE D"/>
    <property type="match status" value="1"/>
</dbReference>
<proteinExistence type="predicted"/>